<sequence>MFHAIRSRLAVLGVALLTSCTSVANMTGDDTQSLNLQAQQQYGQVVTHAMQRNMLVRSGADYDMVRTVLLRLEPFADRANKTGVPFQWHLAVFKTNEINAWVMPGGLVGVYTGLIDRLHLTEAETAAVLGHEMIHALEEHAKEKAGEKTLSNLATLALSAYAGSAAGAALGAASTMGVGLPFSRRLETRADLGGMMLMAEAGYDPHAALSLWRKMASLQGQAGKEGLAQFLSDHPNDADRQAAIEAELPKAMTAYEQARTPAW</sequence>
<evidence type="ECO:0000256" key="2">
    <source>
        <dbReference type="ARBA" id="ARBA00022723"/>
    </source>
</evidence>
<dbReference type="CDD" id="cd07331">
    <property type="entry name" value="M48C_Oma1_like"/>
    <property type="match status" value="1"/>
</dbReference>
<dbReference type="Proteomes" id="UP000179145">
    <property type="component" value="Plasmid pKB14400_1"/>
</dbReference>
<keyword evidence="3 6" id="KW-0378">Hydrolase</keyword>
<accession>A0A1D8UYC6</accession>
<dbReference type="GO" id="GO:0046872">
    <property type="term" value="F:metal ion binding"/>
    <property type="evidence" value="ECO:0007669"/>
    <property type="project" value="UniProtKB-KW"/>
</dbReference>
<organism evidence="9 10">
    <name type="scientific">Kozakia baliensis</name>
    <dbReference type="NCBI Taxonomy" id="153496"/>
    <lineage>
        <taxon>Bacteria</taxon>
        <taxon>Pseudomonadati</taxon>
        <taxon>Pseudomonadota</taxon>
        <taxon>Alphaproteobacteria</taxon>
        <taxon>Acetobacterales</taxon>
        <taxon>Acetobacteraceae</taxon>
        <taxon>Kozakia</taxon>
    </lineage>
</organism>
<dbReference type="GO" id="GO:0016020">
    <property type="term" value="C:membrane"/>
    <property type="evidence" value="ECO:0007669"/>
    <property type="project" value="TreeGrafter"/>
</dbReference>
<proteinExistence type="inferred from homology"/>
<keyword evidence="1 6" id="KW-0645">Protease</keyword>
<reference evidence="9 10" key="1">
    <citation type="journal article" date="2016" name="Microb. Cell Fact.">
        <title>Dissection of exopolysaccharide biosynthesis in Kozakia baliensis.</title>
        <authorList>
            <person name="Brandt J.U."/>
            <person name="Jakob F."/>
            <person name="Behr J."/>
            <person name="Geissler A.J."/>
            <person name="Vogel R.F."/>
        </authorList>
    </citation>
    <scope>NUCLEOTIDE SEQUENCE [LARGE SCALE GENOMIC DNA]</scope>
    <source>
        <strain evidence="9 10">DSM 14400</strain>
        <plasmid evidence="10">Plasmid pkb14400_1</plasmid>
    </source>
</reference>
<evidence type="ECO:0000256" key="1">
    <source>
        <dbReference type="ARBA" id="ARBA00022670"/>
    </source>
</evidence>
<keyword evidence="5 6" id="KW-0482">Metalloprotease</keyword>
<evidence type="ECO:0000256" key="7">
    <source>
        <dbReference type="SAM" id="SignalP"/>
    </source>
</evidence>
<protein>
    <recommendedName>
        <fullName evidence="8">Peptidase M48 domain-containing protein</fullName>
    </recommendedName>
</protein>
<dbReference type="PROSITE" id="PS51257">
    <property type="entry name" value="PROKAR_LIPOPROTEIN"/>
    <property type="match status" value="1"/>
</dbReference>
<comment type="similarity">
    <text evidence="6">Belongs to the peptidase M48 family.</text>
</comment>
<dbReference type="Gene3D" id="3.30.2010.10">
    <property type="entry name" value="Metalloproteases ('zincins'), catalytic domain"/>
    <property type="match status" value="1"/>
</dbReference>
<evidence type="ECO:0000259" key="8">
    <source>
        <dbReference type="Pfam" id="PF01435"/>
    </source>
</evidence>
<dbReference type="OrthoDB" id="9810445at2"/>
<keyword evidence="10" id="KW-1185">Reference proteome</keyword>
<keyword evidence="7" id="KW-0732">Signal</keyword>
<evidence type="ECO:0000313" key="9">
    <source>
        <dbReference type="EMBL" id="AOX18596.1"/>
    </source>
</evidence>
<dbReference type="GO" id="GO:0004222">
    <property type="term" value="F:metalloendopeptidase activity"/>
    <property type="evidence" value="ECO:0007669"/>
    <property type="project" value="InterPro"/>
</dbReference>
<evidence type="ECO:0000256" key="6">
    <source>
        <dbReference type="RuleBase" id="RU003983"/>
    </source>
</evidence>
<gene>
    <name evidence="9" type="ORF">A0U89_13955</name>
</gene>
<dbReference type="InterPro" id="IPR051156">
    <property type="entry name" value="Mito/Outer_Membr_Metalloprot"/>
</dbReference>
<name>A0A1D8UYC6_9PROT</name>
<dbReference type="EMBL" id="CP014675">
    <property type="protein sequence ID" value="AOX18596.1"/>
    <property type="molecule type" value="Genomic_DNA"/>
</dbReference>
<dbReference type="PANTHER" id="PTHR22726">
    <property type="entry name" value="METALLOENDOPEPTIDASE OMA1"/>
    <property type="match status" value="1"/>
</dbReference>
<dbReference type="GO" id="GO:0051603">
    <property type="term" value="P:proteolysis involved in protein catabolic process"/>
    <property type="evidence" value="ECO:0007669"/>
    <property type="project" value="TreeGrafter"/>
</dbReference>
<feature type="signal peptide" evidence="7">
    <location>
        <begin position="1"/>
        <end position="24"/>
    </location>
</feature>
<feature type="domain" description="Peptidase M48" evidence="8">
    <location>
        <begin position="76"/>
        <end position="246"/>
    </location>
</feature>
<dbReference type="RefSeq" id="WP_070404061.1">
    <property type="nucleotide sequence ID" value="NZ_BJVW01000016.1"/>
</dbReference>
<evidence type="ECO:0000256" key="4">
    <source>
        <dbReference type="ARBA" id="ARBA00022833"/>
    </source>
</evidence>
<evidence type="ECO:0000256" key="3">
    <source>
        <dbReference type="ARBA" id="ARBA00022801"/>
    </source>
</evidence>
<dbReference type="PANTHER" id="PTHR22726:SF1">
    <property type="entry name" value="METALLOENDOPEPTIDASE OMA1, MITOCHONDRIAL"/>
    <property type="match status" value="1"/>
</dbReference>
<geneLocation type="plasmid" evidence="10">
    <name>pkb14400_1</name>
</geneLocation>
<keyword evidence="2" id="KW-0479">Metal-binding</keyword>
<keyword evidence="4 6" id="KW-0862">Zinc</keyword>
<feature type="chain" id="PRO_5009439210" description="Peptidase M48 domain-containing protein" evidence="7">
    <location>
        <begin position="25"/>
        <end position="263"/>
    </location>
</feature>
<dbReference type="AlphaFoldDB" id="A0A1D8UYC6"/>
<dbReference type="KEGG" id="kba:A0U89_13955"/>
<dbReference type="Pfam" id="PF01435">
    <property type="entry name" value="Peptidase_M48"/>
    <property type="match status" value="1"/>
</dbReference>
<comment type="cofactor">
    <cofactor evidence="6">
        <name>Zn(2+)</name>
        <dbReference type="ChEBI" id="CHEBI:29105"/>
    </cofactor>
    <text evidence="6">Binds 1 zinc ion per subunit.</text>
</comment>
<evidence type="ECO:0000313" key="10">
    <source>
        <dbReference type="Proteomes" id="UP000179145"/>
    </source>
</evidence>
<evidence type="ECO:0000256" key="5">
    <source>
        <dbReference type="ARBA" id="ARBA00023049"/>
    </source>
</evidence>
<keyword evidence="9" id="KW-0614">Plasmid</keyword>
<dbReference type="InterPro" id="IPR001915">
    <property type="entry name" value="Peptidase_M48"/>
</dbReference>